<organism evidence="1 2">
    <name type="scientific">Achlya hypogyna</name>
    <name type="common">Oomycete</name>
    <name type="synonym">Protoachlya hypogyna</name>
    <dbReference type="NCBI Taxonomy" id="1202772"/>
    <lineage>
        <taxon>Eukaryota</taxon>
        <taxon>Sar</taxon>
        <taxon>Stramenopiles</taxon>
        <taxon>Oomycota</taxon>
        <taxon>Saprolegniomycetes</taxon>
        <taxon>Saprolegniales</taxon>
        <taxon>Achlyaceae</taxon>
        <taxon>Achlya</taxon>
    </lineage>
</organism>
<dbReference type="Pfam" id="PF12796">
    <property type="entry name" value="Ank_2"/>
    <property type="match status" value="1"/>
</dbReference>
<protein>
    <submittedName>
        <fullName evidence="1">Uncharacterized protein</fullName>
    </submittedName>
</protein>
<accession>A0A1V9ZU72</accession>
<reference evidence="1 2" key="1">
    <citation type="journal article" date="2014" name="Genome Biol. Evol.">
        <title>The secreted proteins of Achlya hypogyna and Thraustotheca clavata identify the ancestral oomycete secretome and reveal gene acquisitions by horizontal gene transfer.</title>
        <authorList>
            <person name="Misner I."/>
            <person name="Blouin N."/>
            <person name="Leonard G."/>
            <person name="Richards T.A."/>
            <person name="Lane C.E."/>
        </authorList>
    </citation>
    <scope>NUCLEOTIDE SEQUENCE [LARGE SCALE GENOMIC DNA]</scope>
    <source>
        <strain evidence="1 2">ATCC 48635</strain>
    </source>
</reference>
<keyword evidence="2" id="KW-1185">Reference proteome</keyword>
<evidence type="ECO:0000313" key="2">
    <source>
        <dbReference type="Proteomes" id="UP000243579"/>
    </source>
</evidence>
<dbReference type="PANTHER" id="PTHR46586">
    <property type="entry name" value="ANKYRIN REPEAT-CONTAINING PROTEIN"/>
    <property type="match status" value="1"/>
</dbReference>
<dbReference type="Proteomes" id="UP000243579">
    <property type="component" value="Unassembled WGS sequence"/>
</dbReference>
<comment type="caution">
    <text evidence="1">The sequence shown here is derived from an EMBL/GenBank/DDBJ whole genome shotgun (WGS) entry which is preliminary data.</text>
</comment>
<dbReference type="PANTHER" id="PTHR46586:SF3">
    <property type="entry name" value="ANKYRIN REPEAT-CONTAINING PROTEIN"/>
    <property type="match status" value="1"/>
</dbReference>
<dbReference type="SUPFAM" id="SSF48403">
    <property type="entry name" value="Ankyrin repeat"/>
    <property type="match status" value="1"/>
</dbReference>
<dbReference type="AlphaFoldDB" id="A0A1V9ZU72"/>
<dbReference type="Gene3D" id="1.25.40.20">
    <property type="entry name" value="Ankyrin repeat-containing domain"/>
    <property type="match status" value="2"/>
</dbReference>
<evidence type="ECO:0000313" key="1">
    <source>
        <dbReference type="EMBL" id="OQS01529.1"/>
    </source>
</evidence>
<dbReference type="OrthoDB" id="539213at2759"/>
<gene>
    <name evidence="1" type="ORF">ACHHYP_00669</name>
</gene>
<proteinExistence type="predicted"/>
<dbReference type="InterPro" id="IPR052050">
    <property type="entry name" value="SecEffector_AnkRepeat"/>
</dbReference>
<sequence length="359" mass="38988">MSQALLCNRDLLRTIGAYQCGIYEDIQPFFQGILALKAQHGESSRSGFMAALDAAVEPHLLALQAGLLGRLVRCLRAREFPFVMSCLVKFAVARGHVELLHNVHRRLSLHQCAHLVLQAAAYGQPRVLSYLRAISYPAWSPSGLIAATQAGHIACVRFFLAHYAPPCICQALTEAAKAGRVDIVEALYPHRHDHCPLNRAFDQAVSAGQLNVVRFFVASGEVGSGIALALAADHGHLPIVRFLHEHAGEPSGTVVMDLAAASGHVDVVAYLHAVGAGCTRLALQEAAAFGHKEVVAFLLAHRAEGSPRVAWQRAVRHGHEATAALLEPHIPRREQPRRGCKRQISSEQVARQPKVNRIV</sequence>
<dbReference type="InterPro" id="IPR002110">
    <property type="entry name" value="Ankyrin_rpt"/>
</dbReference>
<dbReference type="InterPro" id="IPR036770">
    <property type="entry name" value="Ankyrin_rpt-contain_sf"/>
</dbReference>
<name>A0A1V9ZU72_ACHHY</name>
<dbReference type="EMBL" id="JNBR01000006">
    <property type="protein sequence ID" value="OQS01529.1"/>
    <property type="molecule type" value="Genomic_DNA"/>
</dbReference>